<dbReference type="SMART" id="SM00015">
    <property type="entry name" value="IQ"/>
    <property type="match status" value="3"/>
</dbReference>
<evidence type="ECO:0000256" key="12">
    <source>
        <dbReference type="PROSITE-ProRule" id="PRU00782"/>
    </source>
</evidence>
<dbReference type="PANTHER" id="PTHR13140">
    <property type="entry name" value="MYOSIN"/>
    <property type="match status" value="1"/>
</dbReference>
<evidence type="ECO:0000256" key="10">
    <source>
        <dbReference type="ARBA" id="ARBA00041221"/>
    </source>
</evidence>
<evidence type="ECO:0000256" key="6">
    <source>
        <dbReference type="ARBA" id="ARBA00023123"/>
    </source>
</evidence>
<feature type="region of interest" description="Actin-binding" evidence="12">
    <location>
        <begin position="520"/>
        <end position="542"/>
    </location>
</feature>
<dbReference type="PRINTS" id="PR00193">
    <property type="entry name" value="MYOSINHEAVY"/>
</dbReference>
<feature type="region of interest" description="Disordered" evidence="13">
    <location>
        <begin position="144"/>
        <end position="164"/>
    </location>
</feature>
<dbReference type="Gene3D" id="1.20.58.530">
    <property type="match status" value="1"/>
</dbReference>
<dbReference type="Proteomes" id="UP000551823">
    <property type="component" value="Unassembled WGS sequence"/>
</dbReference>
<evidence type="ECO:0000313" key="16">
    <source>
        <dbReference type="EMBL" id="NXW41346.1"/>
    </source>
</evidence>
<dbReference type="FunFam" id="1.20.58.530:FF:000004">
    <property type="entry name" value="Unconventional myosin ID"/>
    <property type="match status" value="1"/>
</dbReference>
<feature type="binding site" evidence="12">
    <location>
        <begin position="104"/>
        <end position="111"/>
    </location>
    <ligand>
        <name>ATP</name>
        <dbReference type="ChEBI" id="CHEBI:30616"/>
    </ligand>
</feature>
<dbReference type="GO" id="GO:0005516">
    <property type="term" value="F:calmodulin binding"/>
    <property type="evidence" value="ECO:0007669"/>
    <property type="project" value="UniProtKB-KW"/>
</dbReference>
<keyword evidence="4 12" id="KW-0067">ATP-binding</keyword>
<dbReference type="PROSITE" id="PS51456">
    <property type="entry name" value="MYOSIN_MOTOR"/>
    <property type="match status" value="1"/>
</dbReference>
<dbReference type="GO" id="GO:0051015">
    <property type="term" value="F:actin filament binding"/>
    <property type="evidence" value="ECO:0007669"/>
    <property type="project" value="TreeGrafter"/>
</dbReference>
<keyword evidence="3 12" id="KW-0547">Nucleotide-binding</keyword>
<sequence>MEATTSLLDTAAVGDLVLLDPLTEESLLQTLQERFRRSDIYTYIGDVVISVNPYCSLPIYSPEKVQEYHNCNFFAVKPHIYAIADDAYRSLRDRDRDQCILITGESGAGKTEASKLVMSYVAAVCSKGDEVDKVKEQLLQSNPVLEGEHPTPHTPHPPRGSAQQLKLHQDCRHYGYLNRESSALPGVDDAANFHATQDAMRVIGFSPAEVTALLEVTAVVLKLGNVQLSSSFQASGMEACSIAEPRELQEICELIGLDPGVLEQALCSRTVKARNEMVLTSLSVPQGYYGRDALAKNIYSRLFDWLVNRINTSIQVKPGKQRKVMGVLDIYGFEIFQDNGFEQFIINYCNEKLQQIFILMTLKEEQEEYVREGIQWTPVEFFDNTIICNLIENSKCGILAMLDEECLRPGVVNEDTFLTKLNQLFATHKHYESKETQNARHVMDTSLPSQCFRIHHYAGKVTYNVTGFIEKNNDLLFRDLSQAMWAARHTLLSSLFPEGDPQKVSLKLPPTAGFQFKASVATLMKNLYSKNPNYIRCIKPNETKTAMLFTPELVLAQIRYLGLLENVRVRRAGYAFRQLYGPFLERYKMLSPRTWPRWTSSDREGTEVLLADLAFPPKELAYGHTKIFIRSPCTLFDLERQRQERVAQLATLIQKMFRGWRCRTQYQLMRKSQILISAWFRGHMQKNKYKQMKRSALIIQTYVRGWKVRRAYRRYFRSGASAHLANFIYRRLVQKFLVELGRNLPPLSVMDRTWPPAPYKFLSDANQELRSIFYRWKCKKYREQLTPQRRALLQTKLYASELFKDKKMLYSKSLQQPFQGEYLGLTQNPKYQKLHAVAKDKLVMADTVKKVNRASGKTVPRLLLLTTEHLVLADPKAAQPKTVLSLGDIRSVSVTRFSDGFLALHLKETSTGGAKGDFLLVSDHLIELITRLHQTLMDTKAQALPLHITDQFSTRFQNGDVAITVVESAKSGSDVPICKKRGSHKMEVLVH</sequence>
<dbReference type="SUPFAM" id="SSF52540">
    <property type="entry name" value="P-loop containing nucleoside triphosphate hydrolases"/>
    <property type="match status" value="1"/>
</dbReference>
<keyword evidence="2" id="KW-0677">Repeat</keyword>
<dbReference type="GO" id="GO:0005902">
    <property type="term" value="C:microvillus"/>
    <property type="evidence" value="ECO:0007669"/>
    <property type="project" value="TreeGrafter"/>
</dbReference>
<dbReference type="GO" id="GO:0005886">
    <property type="term" value="C:plasma membrane"/>
    <property type="evidence" value="ECO:0007669"/>
    <property type="project" value="TreeGrafter"/>
</dbReference>
<evidence type="ECO:0000256" key="1">
    <source>
        <dbReference type="ARBA" id="ARBA00008314"/>
    </source>
</evidence>
<dbReference type="Gene3D" id="1.20.120.720">
    <property type="entry name" value="Myosin VI head, motor domain, U50 subdomain"/>
    <property type="match status" value="1"/>
</dbReference>
<dbReference type="GO" id="GO:0006897">
    <property type="term" value="P:endocytosis"/>
    <property type="evidence" value="ECO:0007669"/>
    <property type="project" value="TreeGrafter"/>
</dbReference>
<dbReference type="GO" id="GO:0005903">
    <property type="term" value="C:brush border"/>
    <property type="evidence" value="ECO:0007669"/>
    <property type="project" value="TreeGrafter"/>
</dbReference>
<dbReference type="Pfam" id="PF06017">
    <property type="entry name" value="Myosin_TH1"/>
    <property type="match status" value="1"/>
</dbReference>
<dbReference type="PROSITE" id="PS51757">
    <property type="entry name" value="TH1"/>
    <property type="match status" value="1"/>
</dbReference>
<evidence type="ECO:0000256" key="11">
    <source>
        <dbReference type="ARBA" id="ARBA00041380"/>
    </source>
</evidence>
<keyword evidence="5" id="KW-0112">Calmodulin-binding</keyword>
<dbReference type="InterPro" id="IPR010926">
    <property type="entry name" value="Myosin_TH1"/>
</dbReference>
<dbReference type="InterPro" id="IPR001609">
    <property type="entry name" value="Myosin_head_motor_dom-like"/>
</dbReference>
<dbReference type="GO" id="GO:0000146">
    <property type="term" value="F:microfilament motor activity"/>
    <property type="evidence" value="ECO:0007669"/>
    <property type="project" value="TreeGrafter"/>
</dbReference>
<dbReference type="Pfam" id="PF00063">
    <property type="entry name" value="Myosin_head"/>
    <property type="match status" value="2"/>
</dbReference>
<keyword evidence="7 12" id="KW-0505">Motor protein</keyword>
<dbReference type="GO" id="GO:0016459">
    <property type="term" value="C:myosin complex"/>
    <property type="evidence" value="ECO:0007669"/>
    <property type="project" value="UniProtKB-KW"/>
</dbReference>
<dbReference type="Gene3D" id="3.40.850.10">
    <property type="entry name" value="Kinesin motor domain"/>
    <property type="match status" value="2"/>
</dbReference>
<keyword evidence="6 12" id="KW-0518">Myosin</keyword>
<dbReference type="Gene3D" id="1.20.5.190">
    <property type="match status" value="1"/>
</dbReference>
<dbReference type="InterPro" id="IPR036961">
    <property type="entry name" value="Kinesin_motor_dom_sf"/>
</dbReference>
<evidence type="ECO:0000256" key="8">
    <source>
        <dbReference type="ARBA" id="ARBA00023203"/>
    </source>
</evidence>
<dbReference type="Gene3D" id="1.10.10.820">
    <property type="match status" value="1"/>
</dbReference>
<protein>
    <recommendedName>
        <fullName evidence="9">Unconventional myosin-Ia</fullName>
    </recommendedName>
    <alternativeName>
        <fullName evidence="10">Brush border myosin I</fullName>
    </alternativeName>
    <alternativeName>
        <fullName evidence="11">Myosin I heavy chain</fullName>
    </alternativeName>
</protein>
<evidence type="ECO:0000256" key="2">
    <source>
        <dbReference type="ARBA" id="ARBA00022737"/>
    </source>
</evidence>
<keyword evidence="17" id="KW-1185">Reference proteome</keyword>
<evidence type="ECO:0000313" key="17">
    <source>
        <dbReference type="Proteomes" id="UP000551823"/>
    </source>
</evidence>
<proteinExistence type="inferred from homology"/>
<evidence type="ECO:0000256" key="13">
    <source>
        <dbReference type="SAM" id="MobiDB-lite"/>
    </source>
</evidence>
<evidence type="ECO:0000256" key="4">
    <source>
        <dbReference type="ARBA" id="ARBA00022840"/>
    </source>
</evidence>
<feature type="domain" description="Myosin motor" evidence="14">
    <location>
        <begin position="11"/>
        <end position="643"/>
    </location>
</feature>
<dbReference type="GO" id="GO:0005737">
    <property type="term" value="C:cytoplasm"/>
    <property type="evidence" value="ECO:0007669"/>
    <property type="project" value="TreeGrafter"/>
</dbReference>
<dbReference type="EMBL" id="VZZU01000147">
    <property type="protein sequence ID" value="NXW41346.1"/>
    <property type="molecule type" value="Genomic_DNA"/>
</dbReference>
<dbReference type="InterPro" id="IPR027417">
    <property type="entry name" value="P-loop_NTPase"/>
</dbReference>
<evidence type="ECO:0000259" key="15">
    <source>
        <dbReference type="PROSITE" id="PS51757"/>
    </source>
</evidence>
<evidence type="ECO:0000256" key="7">
    <source>
        <dbReference type="ARBA" id="ARBA00023175"/>
    </source>
</evidence>
<dbReference type="AlphaFoldDB" id="A0A7L4BUY0"/>
<feature type="domain" description="TH1" evidence="15">
    <location>
        <begin position="807"/>
        <end position="990"/>
    </location>
</feature>
<name>A0A7L4BUY0_9AVES</name>
<dbReference type="Pfam" id="PF00612">
    <property type="entry name" value="IQ"/>
    <property type="match status" value="2"/>
</dbReference>
<gene>
    <name evidence="16" type="primary">Myo1a</name>
    <name evidence="16" type="ORF">NYCLEU_R04448</name>
</gene>
<accession>A0A7L4BUY0</accession>
<evidence type="ECO:0000256" key="9">
    <source>
        <dbReference type="ARBA" id="ARBA00039640"/>
    </source>
</evidence>
<reference evidence="16 17" key="1">
    <citation type="submission" date="2019-09" db="EMBL/GenBank/DDBJ databases">
        <title>Bird 10,000 Genomes (B10K) Project - Family phase.</title>
        <authorList>
            <person name="Zhang G."/>
        </authorList>
    </citation>
    <scope>NUCLEOTIDE SEQUENCE [LARGE SCALE GENOMIC DNA]</scope>
    <source>
        <strain evidence="16">B10K-DU-005-01</strain>
    </source>
</reference>
<dbReference type="GO" id="GO:0030048">
    <property type="term" value="P:actin filament-based movement"/>
    <property type="evidence" value="ECO:0007669"/>
    <property type="project" value="TreeGrafter"/>
</dbReference>
<dbReference type="GO" id="GO:0005524">
    <property type="term" value="F:ATP binding"/>
    <property type="evidence" value="ECO:0007669"/>
    <property type="project" value="UniProtKB-UniRule"/>
</dbReference>
<comment type="similarity">
    <text evidence="1 12">Belongs to the TRAFAC class myosin-kinesin ATPase superfamily. Myosin family.</text>
</comment>
<evidence type="ECO:0000259" key="14">
    <source>
        <dbReference type="PROSITE" id="PS51456"/>
    </source>
</evidence>
<organism evidence="16 17">
    <name type="scientific">Nyctiprogne leucopyga</name>
    <dbReference type="NCBI Taxonomy" id="382315"/>
    <lineage>
        <taxon>Eukaryota</taxon>
        <taxon>Metazoa</taxon>
        <taxon>Chordata</taxon>
        <taxon>Craniata</taxon>
        <taxon>Vertebrata</taxon>
        <taxon>Euteleostomi</taxon>
        <taxon>Archelosauria</taxon>
        <taxon>Archosauria</taxon>
        <taxon>Dinosauria</taxon>
        <taxon>Saurischia</taxon>
        <taxon>Theropoda</taxon>
        <taxon>Coelurosauria</taxon>
        <taxon>Aves</taxon>
        <taxon>Neognathae</taxon>
        <taxon>Neoaves</taxon>
        <taxon>Strisores</taxon>
        <taxon>Caprimulgiformes</taxon>
        <taxon>Caprimulgidae</taxon>
        <taxon>Chordeilinae</taxon>
        <taxon>Nyctiprogne</taxon>
    </lineage>
</organism>
<dbReference type="Gene3D" id="6.20.240.20">
    <property type="match status" value="1"/>
</dbReference>
<evidence type="ECO:0000256" key="5">
    <source>
        <dbReference type="ARBA" id="ARBA00022860"/>
    </source>
</evidence>
<evidence type="ECO:0000256" key="3">
    <source>
        <dbReference type="ARBA" id="ARBA00022741"/>
    </source>
</evidence>
<feature type="non-terminal residue" evidence="16">
    <location>
        <position position="1"/>
    </location>
</feature>
<dbReference type="PANTHER" id="PTHR13140:SF291">
    <property type="entry name" value="UNCONVENTIONAL MYOSIN-IA"/>
    <property type="match status" value="1"/>
</dbReference>
<dbReference type="PROSITE" id="PS50096">
    <property type="entry name" value="IQ"/>
    <property type="match status" value="3"/>
</dbReference>
<dbReference type="CDD" id="cd23767">
    <property type="entry name" value="IQCD"/>
    <property type="match status" value="2"/>
</dbReference>
<keyword evidence="8 12" id="KW-0009">Actin-binding</keyword>
<feature type="non-terminal residue" evidence="16">
    <location>
        <position position="991"/>
    </location>
</feature>
<dbReference type="SMART" id="SM00242">
    <property type="entry name" value="MYSc"/>
    <property type="match status" value="1"/>
</dbReference>
<dbReference type="GO" id="GO:0007015">
    <property type="term" value="P:actin filament organization"/>
    <property type="evidence" value="ECO:0007669"/>
    <property type="project" value="TreeGrafter"/>
</dbReference>
<comment type="caution">
    <text evidence="16">The sequence shown here is derived from an EMBL/GenBank/DDBJ whole genome shotgun (WGS) entry which is preliminary data.</text>
</comment>
<dbReference type="GO" id="GO:0007605">
    <property type="term" value="P:sensory perception of sound"/>
    <property type="evidence" value="ECO:0007669"/>
    <property type="project" value="TreeGrafter"/>
</dbReference>
<dbReference type="InterPro" id="IPR000048">
    <property type="entry name" value="IQ_motif_EF-hand-BS"/>
</dbReference>